<protein>
    <submittedName>
        <fullName evidence="2">Uncharacterized protein</fullName>
    </submittedName>
</protein>
<reference evidence="2" key="1">
    <citation type="journal article" date="2015" name="Nature">
        <title>Complex archaea that bridge the gap between prokaryotes and eukaryotes.</title>
        <authorList>
            <person name="Spang A."/>
            <person name="Saw J.H."/>
            <person name="Jorgensen S.L."/>
            <person name="Zaremba-Niedzwiedzka K."/>
            <person name="Martijn J."/>
            <person name="Lind A.E."/>
            <person name="van Eijk R."/>
            <person name="Schleper C."/>
            <person name="Guy L."/>
            <person name="Ettema T.J."/>
        </authorList>
    </citation>
    <scope>NUCLEOTIDE SEQUENCE</scope>
</reference>
<name>A0A0F9PBH1_9ZZZZ</name>
<gene>
    <name evidence="2" type="ORF">LCGC14_1159360</name>
</gene>
<evidence type="ECO:0000313" key="2">
    <source>
        <dbReference type="EMBL" id="KKM98295.1"/>
    </source>
</evidence>
<evidence type="ECO:0000256" key="1">
    <source>
        <dbReference type="SAM" id="Coils"/>
    </source>
</evidence>
<proteinExistence type="predicted"/>
<sequence>MGGYIWYSTGSDVSGPKLAKALSFTHGKKTPKLGEVDVLIGWGCKAETREKYDPEKIKSSVATGELRVINYPSAVSNARNKLGLLSKLREAGLVVPGMVDIKGVTANEGVTALLNAVDAGALALPCVGFNEMHKGKPVFCWTKEDLEQVSNINKSRKKDAVKIHYFRSLLQGTEYRVHVFRDEALCAETKVLSKDPVEATAKNLFSHLTKRAKKAEKNLNATEQELRWVVDELASDLMRGPSHLQKSVQHGWELKPCDMGTVPASIISAAINALDAAGLDMGAVSVVHEENSAIVTNIISAPGLDDAQLEFYMEAIKDFAGSKNAEKKEKEAEKEAVNKASKEIIAKLTRKVRLGRLSQEKA</sequence>
<organism evidence="2">
    <name type="scientific">marine sediment metagenome</name>
    <dbReference type="NCBI Taxonomy" id="412755"/>
    <lineage>
        <taxon>unclassified sequences</taxon>
        <taxon>metagenomes</taxon>
        <taxon>ecological metagenomes</taxon>
    </lineage>
</organism>
<keyword evidence="1" id="KW-0175">Coiled coil</keyword>
<comment type="caution">
    <text evidence="2">The sequence shown here is derived from an EMBL/GenBank/DDBJ whole genome shotgun (WGS) entry which is preliminary data.</text>
</comment>
<dbReference type="AlphaFoldDB" id="A0A0F9PBH1"/>
<dbReference type="EMBL" id="LAZR01005639">
    <property type="protein sequence ID" value="KKM98295.1"/>
    <property type="molecule type" value="Genomic_DNA"/>
</dbReference>
<accession>A0A0F9PBH1</accession>
<feature type="non-terminal residue" evidence="2">
    <location>
        <position position="362"/>
    </location>
</feature>
<feature type="coiled-coil region" evidence="1">
    <location>
        <begin position="205"/>
        <end position="232"/>
    </location>
</feature>